<dbReference type="Gene3D" id="3.40.630.30">
    <property type="match status" value="1"/>
</dbReference>
<evidence type="ECO:0000313" key="2">
    <source>
        <dbReference type="EMBL" id="WDH75656.1"/>
    </source>
</evidence>
<gene>
    <name evidence="2" type="ORF">PTI97_12600</name>
</gene>
<organism evidence="2 3">
    <name type="scientific">Exiguobacterium marinum</name>
    <dbReference type="NCBI Taxonomy" id="273528"/>
    <lineage>
        <taxon>Bacteria</taxon>
        <taxon>Bacillati</taxon>
        <taxon>Bacillota</taxon>
        <taxon>Bacilli</taxon>
        <taxon>Bacillales</taxon>
        <taxon>Bacillales Family XII. Incertae Sedis</taxon>
        <taxon>Exiguobacterium</taxon>
    </lineage>
</organism>
<sequence length="160" mass="18266">MNHTFHPLTQDQAEQIAFEWRYEGEYAFYNMDADEEDLASFLDAKERGDTTFAILNDDELIGFVTLHFESVETVSIGLGMRPDLTGSGNGHRFLASILTWIEATYGTRTVRLAVATFNKRAIRLYRSLDFIPEETFVQETNGGVYSFLSMKRLQKPPPNI</sequence>
<dbReference type="InterPro" id="IPR016181">
    <property type="entry name" value="Acyl_CoA_acyltransferase"/>
</dbReference>
<name>A0ABY7WXQ8_9BACL</name>
<dbReference type="PROSITE" id="PS51186">
    <property type="entry name" value="GNAT"/>
    <property type="match status" value="1"/>
</dbReference>
<keyword evidence="3" id="KW-1185">Reference proteome</keyword>
<evidence type="ECO:0000313" key="3">
    <source>
        <dbReference type="Proteomes" id="UP001213680"/>
    </source>
</evidence>
<accession>A0ABY7WXQ8</accession>
<evidence type="ECO:0000259" key="1">
    <source>
        <dbReference type="PROSITE" id="PS51186"/>
    </source>
</evidence>
<dbReference type="InterPro" id="IPR000182">
    <property type="entry name" value="GNAT_dom"/>
</dbReference>
<dbReference type="Pfam" id="PF13302">
    <property type="entry name" value="Acetyltransf_3"/>
    <property type="match status" value="1"/>
</dbReference>
<reference evidence="2 3" key="1">
    <citation type="submission" date="2023-02" db="EMBL/GenBank/DDBJ databases">
        <title>A bacterium isolated from plastisphere.</title>
        <authorList>
            <person name="Sun Y."/>
        </authorList>
    </citation>
    <scope>NUCLEOTIDE SEQUENCE [LARGE SCALE GENOMIC DNA]</scope>
    <source>
        <strain evidence="3">a-1</strain>
    </source>
</reference>
<dbReference type="SUPFAM" id="SSF55729">
    <property type="entry name" value="Acyl-CoA N-acyltransferases (Nat)"/>
    <property type="match status" value="1"/>
</dbReference>
<dbReference type="EMBL" id="CP118099">
    <property type="protein sequence ID" value="WDH75656.1"/>
    <property type="molecule type" value="Genomic_DNA"/>
</dbReference>
<proteinExistence type="predicted"/>
<dbReference type="Proteomes" id="UP001213680">
    <property type="component" value="Chromosome"/>
</dbReference>
<protein>
    <submittedName>
        <fullName evidence="2">GNAT family N-acetyltransferase</fullName>
    </submittedName>
</protein>
<feature type="domain" description="N-acetyltransferase" evidence="1">
    <location>
        <begin position="3"/>
        <end position="151"/>
    </location>
</feature>
<dbReference type="RefSeq" id="WP_274356702.1">
    <property type="nucleotide sequence ID" value="NZ_CP118099.1"/>
</dbReference>